<keyword evidence="2" id="KW-0285">Flavoprotein</keyword>
<evidence type="ECO:0000256" key="2">
    <source>
        <dbReference type="ARBA" id="ARBA00022630"/>
    </source>
</evidence>
<dbReference type="InterPro" id="IPR004099">
    <property type="entry name" value="Pyr_nucl-diS_OxRdtase_dimer"/>
</dbReference>
<organism evidence="9 10">
    <name type="scientific">Sphingomonas abaci</name>
    <dbReference type="NCBI Taxonomy" id="237611"/>
    <lineage>
        <taxon>Bacteria</taxon>
        <taxon>Pseudomonadati</taxon>
        <taxon>Pseudomonadota</taxon>
        <taxon>Alphaproteobacteria</taxon>
        <taxon>Sphingomonadales</taxon>
        <taxon>Sphingomonadaceae</taxon>
        <taxon>Sphingomonas</taxon>
    </lineage>
</organism>
<comment type="similarity">
    <text evidence="1">Belongs to the class-I pyridine nucleotide-disulfide oxidoreductase family.</text>
</comment>
<dbReference type="EMBL" id="JACHNY010000021">
    <property type="protein sequence ID" value="MBB4619966.1"/>
    <property type="molecule type" value="Genomic_DNA"/>
</dbReference>
<proteinExistence type="inferred from homology"/>
<keyword evidence="5" id="KW-0547">Nucleotide-binding</keyword>
<evidence type="ECO:0000256" key="3">
    <source>
        <dbReference type="ARBA" id="ARBA00022827"/>
    </source>
</evidence>
<dbReference type="Pfam" id="PF07992">
    <property type="entry name" value="Pyr_redox_2"/>
    <property type="match status" value="1"/>
</dbReference>
<dbReference type="InterPro" id="IPR036188">
    <property type="entry name" value="FAD/NAD-bd_sf"/>
</dbReference>
<keyword evidence="3 5" id="KW-0274">FAD</keyword>
<evidence type="ECO:0000259" key="8">
    <source>
        <dbReference type="Pfam" id="PF07992"/>
    </source>
</evidence>
<feature type="domain" description="FAD/NAD(P)-binding" evidence="8">
    <location>
        <begin position="7"/>
        <end position="313"/>
    </location>
</feature>
<dbReference type="InterPro" id="IPR016156">
    <property type="entry name" value="FAD/NAD-linked_Rdtase_dimer_sf"/>
</dbReference>
<evidence type="ECO:0000256" key="4">
    <source>
        <dbReference type="PIRSR" id="PIRSR000350-2"/>
    </source>
</evidence>
<dbReference type="PANTHER" id="PTHR43014">
    <property type="entry name" value="MERCURIC REDUCTASE"/>
    <property type="match status" value="1"/>
</dbReference>
<evidence type="ECO:0000256" key="1">
    <source>
        <dbReference type="ARBA" id="ARBA00007532"/>
    </source>
</evidence>
<feature type="binding site" evidence="5">
    <location>
        <position position="305"/>
    </location>
    <ligand>
        <name>NAD(+)</name>
        <dbReference type="ChEBI" id="CHEBI:57540"/>
    </ligand>
</feature>
<feature type="binding site" evidence="5">
    <location>
        <position position="52"/>
    </location>
    <ligand>
        <name>FAD</name>
        <dbReference type="ChEBI" id="CHEBI:57692"/>
    </ligand>
</feature>
<feature type="disulfide bond" description="Redox-active" evidence="6">
    <location>
        <begin position="43"/>
        <end position="48"/>
    </location>
</feature>
<accession>A0A7W7F074</accession>
<dbReference type="Proteomes" id="UP000574769">
    <property type="component" value="Unassembled WGS sequence"/>
</dbReference>
<dbReference type="GO" id="GO:0003955">
    <property type="term" value="F:NAD(P)H dehydrogenase (quinone) activity"/>
    <property type="evidence" value="ECO:0007669"/>
    <property type="project" value="TreeGrafter"/>
</dbReference>
<dbReference type="EC" id="1.8.1.4" evidence="9"/>
<feature type="binding site" evidence="5">
    <location>
        <position position="263"/>
    </location>
    <ligand>
        <name>NAD(+)</name>
        <dbReference type="ChEBI" id="CHEBI:57540"/>
    </ligand>
</feature>
<dbReference type="InterPro" id="IPR023753">
    <property type="entry name" value="FAD/NAD-binding_dom"/>
</dbReference>
<keyword evidence="9" id="KW-0560">Oxidoreductase</keyword>
<dbReference type="SUPFAM" id="SSF55424">
    <property type="entry name" value="FAD/NAD-linked reductases, dimerisation (C-terminal) domain"/>
    <property type="match status" value="1"/>
</dbReference>
<dbReference type="PRINTS" id="PR00411">
    <property type="entry name" value="PNDRDTASEI"/>
</dbReference>
<dbReference type="PIRSF" id="PIRSF000350">
    <property type="entry name" value="Mercury_reductase_MerA"/>
    <property type="match status" value="1"/>
</dbReference>
<name>A0A7W7F074_9SPHN</name>
<dbReference type="Pfam" id="PF02852">
    <property type="entry name" value="Pyr_redox_dim"/>
    <property type="match status" value="1"/>
</dbReference>
<reference evidence="9 10" key="1">
    <citation type="submission" date="2020-08" db="EMBL/GenBank/DDBJ databases">
        <title>Genomic Encyclopedia of Type Strains, Phase IV (KMG-IV): sequencing the most valuable type-strain genomes for metagenomic binning, comparative biology and taxonomic classification.</title>
        <authorList>
            <person name="Goeker M."/>
        </authorList>
    </citation>
    <scope>NUCLEOTIDE SEQUENCE [LARGE SCALE GENOMIC DNA]</scope>
    <source>
        <strain evidence="9 10">DSM 15867</strain>
    </source>
</reference>
<dbReference type="InterPro" id="IPR001100">
    <property type="entry name" value="Pyr_nuc-diS_OxRdtase"/>
</dbReference>
<feature type="domain" description="Pyridine nucleotide-disulphide oxidoreductase dimerisation" evidence="7">
    <location>
        <begin position="341"/>
        <end position="442"/>
    </location>
</feature>
<gene>
    <name evidence="9" type="ORF">GGQ96_004126</name>
</gene>
<evidence type="ECO:0000313" key="10">
    <source>
        <dbReference type="Proteomes" id="UP000574769"/>
    </source>
</evidence>
<dbReference type="PANTHER" id="PTHR43014:SF4">
    <property type="entry name" value="PYRIDINE NUCLEOTIDE-DISULFIDE OXIDOREDUCTASE RCLA-RELATED"/>
    <property type="match status" value="1"/>
</dbReference>
<comment type="caution">
    <text evidence="9">The sequence shown here is derived from an EMBL/GenBank/DDBJ whole genome shotgun (WGS) entry which is preliminary data.</text>
</comment>
<evidence type="ECO:0000256" key="6">
    <source>
        <dbReference type="PIRSR" id="PIRSR000350-4"/>
    </source>
</evidence>
<dbReference type="Gene3D" id="3.50.50.60">
    <property type="entry name" value="FAD/NAD(P)-binding domain"/>
    <property type="match status" value="2"/>
</dbReference>
<protein>
    <submittedName>
        <fullName evidence="9">Dihydrolipoamide dehydrogenase</fullName>
        <ecNumber evidence="9">1.8.1.4</ecNumber>
    </submittedName>
</protein>
<comment type="cofactor">
    <cofactor evidence="5">
        <name>FAD</name>
        <dbReference type="ChEBI" id="CHEBI:57692"/>
    </cofactor>
    <text evidence="5">Binds 1 FAD per subunit.</text>
</comment>
<feature type="active site" description="Proton acceptor" evidence="4">
    <location>
        <position position="432"/>
    </location>
</feature>
<keyword evidence="5" id="KW-0520">NAD</keyword>
<evidence type="ECO:0000313" key="9">
    <source>
        <dbReference type="EMBL" id="MBB4619966.1"/>
    </source>
</evidence>
<dbReference type="GO" id="GO:0050660">
    <property type="term" value="F:flavin adenine dinucleotide binding"/>
    <property type="evidence" value="ECO:0007669"/>
    <property type="project" value="TreeGrafter"/>
</dbReference>
<keyword evidence="10" id="KW-1185">Reference proteome</keyword>
<dbReference type="NCBIfam" id="NF004939">
    <property type="entry name" value="PRK06292.1-1"/>
    <property type="match status" value="1"/>
</dbReference>
<dbReference type="PRINTS" id="PR00368">
    <property type="entry name" value="FADPNR"/>
</dbReference>
<dbReference type="Gene3D" id="3.30.390.30">
    <property type="match status" value="1"/>
</dbReference>
<evidence type="ECO:0000256" key="5">
    <source>
        <dbReference type="PIRSR" id="PIRSR000350-3"/>
    </source>
</evidence>
<sequence>MAERQCDVIVIGAGTAGLHAYKTATARGADTIVVERGPGGSTCTRVGCMPSKLLIAAARAARHCAEAGRFGVEAAPVSVDAAALWARVRRERDRFDAAIRDEYHAIPDDHRIHGSARFAGPDSVMVGENRIVPRQGIIIATGARPLVPETLEPVRDLVHTHETIFELDHLPQAMAVLGAGPVGLELAQAFARLGVAVTLFDPGDTVAGLADPATNAAAIAALGHEVTLRLGVEAEATRATDGRALLSWEGGSITVDLILAATGRPPELTALDLKASGLELDDHGTPVFDPESRRCGDSAIFIAGDANAWRPVLHEAARGGRIAATVATGGDAPRPLPAFAITFTEPNLTEIGTAFADLPDDARIGCAKVADNGRATADGVAQGLVRLYADRDGVLLGASIAAPEGEHLGHLVALAVDQGMDAARFADQPWYHPTVEELLQMAARDIVGSEQVLV</sequence>
<feature type="binding site" evidence="5">
    <location>
        <begin position="178"/>
        <end position="185"/>
    </location>
    <ligand>
        <name>NAD(+)</name>
        <dbReference type="ChEBI" id="CHEBI:57540"/>
    </ligand>
</feature>
<dbReference type="GO" id="GO:0004148">
    <property type="term" value="F:dihydrolipoyl dehydrogenase (NADH) activity"/>
    <property type="evidence" value="ECO:0007669"/>
    <property type="project" value="UniProtKB-EC"/>
</dbReference>
<dbReference type="RefSeq" id="WP_184117082.1">
    <property type="nucleotide sequence ID" value="NZ_JACHNY010000021.1"/>
</dbReference>
<dbReference type="SUPFAM" id="SSF51905">
    <property type="entry name" value="FAD/NAD(P)-binding domain"/>
    <property type="match status" value="1"/>
</dbReference>
<dbReference type="AlphaFoldDB" id="A0A7W7F074"/>
<evidence type="ECO:0000259" key="7">
    <source>
        <dbReference type="Pfam" id="PF02852"/>
    </source>
</evidence>